<feature type="region of interest" description="Disordered" evidence="1">
    <location>
        <begin position="131"/>
        <end position="179"/>
    </location>
</feature>
<dbReference type="HOGENOM" id="CLU_128591_0_0_5"/>
<dbReference type="InterPro" id="IPR041459">
    <property type="entry name" value="MPTase-PolyVal"/>
</dbReference>
<dbReference type="AlphaFoldDB" id="F0J7J4"/>
<reference evidence="3 4" key="1">
    <citation type="submission" date="2010-12" db="EMBL/GenBank/DDBJ databases">
        <title>Whole genome sequence of Acidiphilium multivorum AIU301.</title>
        <authorList>
            <person name="Narita-Yamada S."/>
            <person name="Nakamura S."/>
            <person name="Ito N."/>
            <person name="Takarada H."/>
            <person name="Katano Y."/>
            <person name="Nakazawa H."/>
            <person name="Hosoyama A."/>
            <person name="Yamada R."/>
            <person name="Fujita N."/>
        </authorList>
    </citation>
    <scope>NUCLEOTIDE SEQUENCE [LARGE SCALE GENOMIC DNA]</scope>
    <source>
        <strain evidence="4">DSM 11245 / JCM 8867 / AIU301</strain>
        <plasmid evidence="3 4">pACMV1</plasmid>
    </source>
</reference>
<sequence>MPNSRMANAGLSGLQRRPCGIIRIAALCPLCRHRHNGHATGHPSRLNRPDLGTPFGSEAYAREELRAEIASLMIADKLGIGHDPGQHAAYVGSWIKALQQDAREIFRAAADAEKISGYLMALRAEQKAGQITGRADSQTGEQARGYWQRAAESGAEIRRAERAEQPEQERQARRATAGR</sequence>
<name>F0J7J4_ACIMA</name>
<feature type="domain" description="Polyvalent protein metallopeptidase" evidence="2">
    <location>
        <begin position="36"/>
        <end position="110"/>
    </location>
</feature>
<organism evidence="3 4">
    <name type="scientific">Acidiphilium multivorum (strain DSM 11245 / JCM 8867 / NBRC 100883 / AIU 301)</name>
    <dbReference type="NCBI Taxonomy" id="926570"/>
    <lineage>
        <taxon>Bacteria</taxon>
        <taxon>Pseudomonadati</taxon>
        <taxon>Pseudomonadota</taxon>
        <taxon>Alphaproteobacteria</taxon>
        <taxon>Acetobacterales</taxon>
        <taxon>Acidocellaceae</taxon>
        <taxon>Acidiphilium</taxon>
    </lineage>
</organism>
<geneLocation type="plasmid" evidence="3 4">
    <name>pACMV1</name>
</geneLocation>
<gene>
    <name evidence="3" type="ordered locus">ACMV_P1_02650</name>
</gene>
<feature type="compositionally biased region" description="Basic and acidic residues" evidence="1">
    <location>
        <begin position="155"/>
        <end position="172"/>
    </location>
</feature>
<protein>
    <recommendedName>
        <fullName evidence="2">Polyvalent protein metallopeptidase domain-containing protein</fullName>
    </recommendedName>
</protein>
<dbReference type="Proteomes" id="UP000007100">
    <property type="component" value="Plasmid pACMV1"/>
</dbReference>
<evidence type="ECO:0000313" key="4">
    <source>
        <dbReference type="Proteomes" id="UP000007100"/>
    </source>
</evidence>
<keyword evidence="4" id="KW-1185">Reference proteome</keyword>
<dbReference type="Pfam" id="PF18818">
    <property type="entry name" value="MPTase-PolyVal"/>
    <property type="match status" value="1"/>
</dbReference>
<evidence type="ECO:0000256" key="1">
    <source>
        <dbReference type="SAM" id="MobiDB-lite"/>
    </source>
</evidence>
<dbReference type="EMBL" id="AP012036">
    <property type="protein sequence ID" value="BAJ83061.1"/>
    <property type="molecule type" value="Genomic_DNA"/>
</dbReference>
<proteinExistence type="predicted"/>
<accession>F0J7J4</accession>
<keyword evidence="3" id="KW-0614">Plasmid</keyword>
<dbReference type="RefSeq" id="WP_013635070.1">
    <property type="nucleotide sequence ID" value="NC_015178.1"/>
</dbReference>
<dbReference type="KEGG" id="amv:ACMV_P1_02650"/>
<evidence type="ECO:0000259" key="2">
    <source>
        <dbReference type="Pfam" id="PF18818"/>
    </source>
</evidence>
<evidence type="ECO:0000313" key="3">
    <source>
        <dbReference type="EMBL" id="BAJ83061.1"/>
    </source>
</evidence>